<gene>
    <name evidence="1" type="ORF">UT24_C0003G0014</name>
</gene>
<reference evidence="1 2" key="1">
    <citation type="journal article" date="2015" name="Nature">
        <title>rRNA introns, odd ribosomes, and small enigmatic genomes across a large radiation of phyla.</title>
        <authorList>
            <person name="Brown C.T."/>
            <person name="Hug L.A."/>
            <person name="Thomas B.C."/>
            <person name="Sharon I."/>
            <person name="Castelle C.J."/>
            <person name="Singh A."/>
            <person name="Wilkins M.J."/>
            <person name="Williams K.H."/>
            <person name="Banfield J.F."/>
        </authorList>
    </citation>
    <scope>NUCLEOTIDE SEQUENCE [LARGE SCALE GENOMIC DNA]</scope>
</reference>
<organism evidence="1 2">
    <name type="scientific">Candidatus Woesebacteria bacterium GW2011_GWB1_39_12</name>
    <dbReference type="NCBI Taxonomy" id="1618574"/>
    <lineage>
        <taxon>Bacteria</taxon>
        <taxon>Candidatus Woeseibacteriota</taxon>
    </lineage>
</organism>
<comment type="caution">
    <text evidence="1">The sequence shown here is derived from an EMBL/GenBank/DDBJ whole genome shotgun (WGS) entry which is preliminary data.</text>
</comment>
<dbReference type="AlphaFoldDB" id="A0A0G0QIV6"/>
<proteinExistence type="predicted"/>
<accession>A0A0G0QIV6</accession>
<dbReference type="Proteomes" id="UP000033881">
    <property type="component" value="Unassembled WGS sequence"/>
</dbReference>
<evidence type="ECO:0000313" key="2">
    <source>
        <dbReference type="Proteomes" id="UP000033881"/>
    </source>
</evidence>
<dbReference type="EMBL" id="LBWB01000003">
    <property type="protein sequence ID" value="KKR01607.1"/>
    <property type="molecule type" value="Genomic_DNA"/>
</dbReference>
<protein>
    <submittedName>
        <fullName evidence="1">Uncharacterized protein</fullName>
    </submittedName>
</protein>
<sequence>MSKKRKKRLSIYAIRHSGNTVGYVQAQNQKEALDMASVALDNGIYDDDDNGGMTVDFEFSHVAGEQGAIKTRVNKYDETFKGHANIFYEDDIRNLVADNVMQFTTAKRTKLKELPEEEED</sequence>
<dbReference type="STRING" id="1618574.UT24_C0003G0014"/>
<evidence type="ECO:0000313" key="1">
    <source>
        <dbReference type="EMBL" id="KKR01607.1"/>
    </source>
</evidence>
<name>A0A0G0QIV6_9BACT</name>